<organism evidence="3 4">
    <name type="scientific">Paenimyroides ceti</name>
    <dbReference type="NCBI Taxonomy" id="395087"/>
    <lineage>
        <taxon>Bacteria</taxon>
        <taxon>Pseudomonadati</taxon>
        <taxon>Bacteroidota</taxon>
        <taxon>Flavobacteriia</taxon>
        <taxon>Flavobacteriales</taxon>
        <taxon>Flavobacteriaceae</taxon>
        <taxon>Paenimyroides</taxon>
    </lineage>
</organism>
<dbReference type="EMBL" id="JAUFQU010000001">
    <property type="protein sequence ID" value="MDN3706788.1"/>
    <property type="molecule type" value="Genomic_DNA"/>
</dbReference>
<evidence type="ECO:0000313" key="4">
    <source>
        <dbReference type="Proteomes" id="UP001242368"/>
    </source>
</evidence>
<dbReference type="InterPro" id="IPR010131">
    <property type="entry name" value="MdtP/NodT-like"/>
</dbReference>
<dbReference type="Proteomes" id="UP001242368">
    <property type="component" value="Unassembled WGS sequence"/>
</dbReference>
<accession>A0ABT8CQL3</accession>
<comment type="similarity">
    <text evidence="1">Belongs to the outer membrane factor (OMF) (TC 1.B.17) family.</text>
</comment>
<gene>
    <name evidence="3" type="ORF">QW060_06535</name>
</gene>
<protein>
    <submittedName>
        <fullName evidence="3">TolC family protein</fullName>
    </submittedName>
</protein>
<comment type="caution">
    <text evidence="3">The sequence shown here is derived from an EMBL/GenBank/DDBJ whole genome shotgun (WGS) entry which is preliminary data.</text>
</comment>
<feature type="chain" id="PRO_5046744614" evidence="2">
    <location>
        <begin position="25"/>
        <end position="433"/>
    </location>
</feature>
<dbReference type="SUPFAM" id="SSF56954">
    <property type="entry name" value="Outer membrane efflux proteins (OEP)"/>
    <property type="match status" value="1"/>
</dbReference>
<dbReference type="PANTHER" id="PTHR30203:SF24">
    <property type="entry name" value="BLR4935 PROTEIN"/>
    <property type="match status" value="1"/>
</dbReference>
<dbReference type="Pfam" id="PF02321">
    <property type="entry name" value="OEP"/>
    <property type="match status" value="2"/>
</dbReference>
<keyword evidence="2" id="KW-0732">Signal</keyword>
<dbReference type="InterPro" id="IPR003423">
    <property type="entry name" value="OMP_efflux"/>
</dbReference>
<proteinExistence type="inferred from homology"/>
<dbReference type="Gene3D" id="1.20.1600.10">
    <property type="entry name" value="Outer membrane efflux proteins (OEP)"/>
    <property type="match status" value="1"/>
</dbReference>
<reference evidence="4" key="1">
    <citation type="journal article" date="2019" name="Int. J. Syst. Evol. Microbiol.">
        <title>The Global Catalogue of Microorganisms (GCM) 10K type strain sequencing project: providing services to taxonomists for standard genome sequencing and annotation.</title>
        <authorList>
            <consortium name="The Broad Institute Genomics Platform"/>
            <consortium name="The Broad Institute Genome Sequencing Center for Infectious Disease"/>
            <person name="Wu L."/>
            <person name="Ma J."/>
        </authorList>
    </citation>
    <scope>NUCLEOTIDE SEQUENCE [LARGE SCALE GENOMIC DNA]</scope>
    <source>
        <strain evidence="4">CECT 7184</strain>
    </source>
</reference>
<evidence type="ECO:0000256" key="1">
    <source>
        <dbReference type="ARBA" id="ARBA00007613"/>
    </source>
</evidence>
<sequence>MKKHTLKFGISCCLALVFHTIAYAQNENYIAEQELPYAVFLQMVGQNNKQYAAEKFNVDIAEANALTAKIFPDPEISITAFDNGERRMQMGYGFSSELTYTLELGGKRKARINLAHSESQLIQLLLADYFRNLRADATLSYLEAIKEQRNLDVKIQSYETIKKLCDADSIRLSLGAIAEIDAQQTKLEAHSLLNEVYEQEGILKTALFNMYLMTGSEKADILYLPKETFTGFQRTYNLKYLLTIAKENRTDLAAAVKNREVSQKMLQLAKANRKIDLGLTLGVQNNSAATNMEAPTPSFTTVSAGLSIPIKLSNRNKGELKAAQYAIEQSEMLYKQAELQIQAEVSQYYYSYLASQKQVQQFANGMLENAQKILDGKIYSYKRGETSLLEVLDARRTYNEIQQSYNEAQYALAAALVELQRAVAIWDINFLTK</sequence>
<dbReference type="PANTHER" id="PTHR30203">
    <property type="entry name" value="OUTER MEMBRANE CATION EFFLUX PROTEIN"/>
    <property type="match status" value="1"/>
</dbReference>
<feature type="signal peptide" evidence="2">
    <location>
        <begin position="1"/>
        <end position="24"/>
    </location>
</feature>
<keyword evidence="4" id="KW-1185">Reference proteome</keyword>
<evidence type="ECO:0000256" key="2">
    <source>
        <dbReference type="SAM" id="SignalP"/>
    </source>
</evidence>
<dbReference type="RefSeq" id="WP_290362841.1">
    <property type="nucleotide sequence ID" value="NZ_JAUFQU010000001.1"/>
</dbReference>
<name>A0ABT8CQL3_9FLAO</name>
<evidence type="ECO:0000313" key="3">
    <source>
        <dbReference type="EMBL" id="MDN3706788.1"/>
    </source>
</evidence>